<name>A0A2P2KFI3_RHIMU</name>
<proteinExistence type="predicted"/>
<reference evidence="1" key="1">
    <citation type="submission" date="2018-02" db="EMBL/GenBank/DDBJ databases">
        <title>Rhizophora mucronata_Transcriptome.</title>
        <authorList>
            <person name="Meera S.P."/>
            <person name="Sreeshan A."/>
            <person name="Augustine A."/>
        </authorList>
    </citation>
    <scope>NUCLEOTIDE SEQUENCE</scope>
    <source>
        <tissue evidence="1">Leaf</tissue>
    </source>
</reference>
<evidence type="ECO:0000313" key="1">
    <source>
        <dbReference type="EMBL" id="MBX04499.1"/>
    </source>
</evidence>
<organism evidence="1">
    <name type="scientific">Rhizophora mucronata</name>
    <name type="common">Asiatic mangrove</name>
    <dbReference type="NCBI Taxonomy" id="61149"/>
    <lineage>
        <taxon>Eukaryota</taxon>
        <taxon>Viridiplantae</taxon>
        <taxon>Streptophyta</taxon>
        <taxon>Embryophyta</taxon>
        <taxon>Tracheophyta</taxon>
        <taxon>Spermatophyta</taxon>
        <taxon>Magnoliopsida</taxon>
        <taxon>eudicotyledons</taxon>
        <taxon>Gunneridae</taxon>
        <taxon>Pentapetalae</taxon>
        <taxon>rosids</taxon>
        <taxon>fabids</taxon>
        <taxon>Malpighiales</taxon>
        <taxon>Rhizophoraceae</taxon>
        <taxon>Rhizophora</taxon>
    </lineage>
</organism>
<dbReference type="EMBL" id="GGEC01024015">
    <property type="protein sequence ID" value="MBX04499.1"/>
    <property type="molecule type" value="Transcribed_RNA"/>
</dbReference>
<dbReference type="AlphaFoldDB" id="A0A2P2KFI3"/>
<protein>
    <submittedName>
        <fullName evidence="1">Uncharacterized protein</fullName>
    </submittedName>
</protein>
<sequence>MNIQFYFLSHGCLDLKPVATWEVDGAGLVTGVPCSMYLLSGSILCYQHSCLSMKTD</sequence>
<accession>A0A2P2KFI3</accession>